<sequence length="592" mass="60858">MTQIQVEPDVNTSDDEDSSDSSDILLNWAVGRDVGRGVGSAPEGPRLLRLIGGPGSGKSRLLAILRHGSDARPAGPTAQVRIDATVSAAGQSAATVAWELGRQLGYGPLDPRELVARVADDPDPVTIVVADLHRAGVGLPGNADAAPERLAPAAEIAEQVLAPLLQLPHVRIAAETGTIELLSNVVEAVAGSLDIDLGPGPGPEKEAPLSTDEADAPPLGPGSDWAAVGQHERDRALATAGVRDRSRLLTDPGYLVHGSPVAVTAALADPQTRAPGRLRRAWAAAAPALTTPGIDAVERAALLHAAALDADKALATYLRPLAATHAWCARWCQPVDGAVTLTAMADRLALVDAEGRISFFDADTGEQGDVIAADPDVRPGSLTAAADRLLIGAGSDGTVHILGPNAPSPAAVAVAARHNLRTLADEEARPLALDGGAGVPVTVACADGRVHLWPLDGAPMRPTTYQAHGLPITGVAAVDPKDGPLLVATGSLDGTVRLWDGHSVTVMPVPSTRRGVVPTALAAIDSGSGPVLAAAWSDQRICLWHLTSGRVSVVPWLGQVKALAFHVDDGIPTLSVATRTTLTAIALRPLPW</sequence>
<dbReference type="InterPro" id="IPR015943">
    <property type="entry name" value="WD40/YVTN_repeat-like_dom_sf"/>
</dbReference>
<protein>
    <recommendedName>
        <fullName evidence="5">WD40 repeat protein</fullName>
    </recommendedName>
</protein>
<evidence type="ECO:0000256" key="1">
    <source>
        <dbReference type="PROSITE-ProRule" id="PRU00221"/>
    </source>
</evidence>
<keyword evidence="4" id="KW-1185">Reference proteome</keyword>
<accession>A0A931FG77</accession>
<dbReference type="Pfam" id="PF00400">
    <property type="entry name" value="WD40"/>
    <property type="match status" value="1"/>
</dbReference>
<evidence type="ECO:0000256" key="2">
    <source>
        <dbReference type="SAM" id="MobiDB-lite"/>
    </source>
</evidence>
<proteinExistence type="predicted"/>
<comment type="caution">
    <text evidence="3">The sequence shown here is derived from an EMBL/GenBank/DDBJ whole genome shotgun (WGS) entry which is preliminary data.</text>
</comment>
<dbReference type="SMART" id="SM00320">
    <property type="entry name" value="WD40"/>
    <property type="match status" value="1"/>
</dbReference>
<dbReference type="AlphaFoldDB" id="A0A931FG77"/>
<reference evidence="3" key="1">
    <citation type="submission" date="2020-11" db="EMBL/GenBank/DDBJ databases">
        <title>Isolation and identification of active actinomycetes.</title>
        <authorList>
            <person name="Yu B."/>
        </authorList>
    </citation>
    <scope>NUCLEOTIDE SEQUENCE</scope>
    <source>
        <strain evidence="3">NEAU-YB345</strain>
    </source>
</reference>
<dbReference type="EMBL" id="JADPRT010000016">
    <property type="protein sequence ID" value="MBF9072348.1"/>
    <property type="molecule type" value="Genomic_DNA"/>
</dbReference>
<dbReference type="RefSeq" id="WP_196197521.1">
    <property type="nucleotide sequence ID" value="NZ_JADPRT010000016.1"/>
</dbReference>
<evidence type="ECO:0000313" key="3">
    <source>
        <dbReference type="EMBL" id="MBF9072348.1"/>
    </source>
</evidence>
<dbReference type="PROSITE" id="PS50082">
    <property type="entry name" value="WD_REPEATS_2"/>
    <property type="match status" value="1"/>
</dbReference>
<dbReference type="SUPFAM" id="SSF101898">
    <property type="entry name" value="NHL repeat"/>
    <property type="match status" value="1"/>
</dbReference>
<feature type="region of interest" description="Disordered" evidence="2">
    <location>
        <begin position="195"/>
        <end position="220"/>
    </location>
</feature>
<evidence type="ECO:0008006" key="5">
    <source>
        <dbReference type="Google" id="ProtNLM"/>
    </source>
</evidence>
<organism evidence="3 4">
    <name type="scientific">Streptacidiphilus fuscans</name>
    <dbReference type="NCBI Taxonomy" id="2789292"/>
    <lineage>
        <taxon>Bacteria</taxon>
        <taxon>Bacillati</taxon>
        <taxon>Actinomycetota</taxon>
        <taxon>Actinomycetes</taxon>
        <taxon>Kitasatosporales</taxon>
        <taxon>Streptomycetaceae</taxon>
        <taxon>Streptacidiphilus</taxon>
    </lineage>
</organism>
<gene>
    <name evidence="3" type="ORF">I2501_30420</name>
</gene>
<dbReference type="Gene3D" id="2.130.10.10">
    <property type="entry name" value="YVTN repeat-like/Quinoprotein amine dehydrogenase"/>
    <property type="match status" value="1"/>
</dbReference>
<keyword evidence="1" id="KW-0853">WD repeat</keyword>
<feature type="repeat" description="WD" evidence="1">
    <location>
        <begin position="486"/>
        <end position="500"/>
    </location>
</feature>
<dbReference type="InterPro" id="IPR001680">
    <property type="entry name" value="WD40_rpt"/>
</dbReference>
<evidence type="ECO:0000313" key="4">
    <source>
        <dbReference type="Proteomes" id="UP000657385"/>
    </source>
</evidence>
<dbReference type="Proteomes" id="UP000657385">
    <property type="component" value="Unassembled WGS sequence"/>
</dbReference>
<feature type="region of interest" description="Disordered" evidence="2">
    <location>
        <begin position="1"/>
        <end position="22"/>
    </location>
</feature>
<name>A0A931FG77_9ACTN</name>